<dbReference type="CDD" id="cd07103">
    <property type="entry name" value="ALDH_F5_SSADH_GabD"/>
    <property type="match status" value="1"/>
</dbReference>
<feature type="domain" description="Aldehyde dehydrogenase" evidence="3">
    <location>
        <begin position="21"/>
        <end position="470"/>
    </location>
</feature>
<dbReference type="InterPro" id="IPR015590">
    <property type="entry name" value="Aldehyde_DH_dom"/>
</dbReference>
<dbReference type="PROSITE" id="PS00070">
    <property type="entry name" value="ALDEHYDE_DEHYDR_CYS"/>
    <property type="match status" value="1"/>
</dbReference>
<gene>
    <name evidence="5" type="primary">araE</name>
    <name evidence="5" type="ORF">CT19425_P50035</name>
    <name evidence="4" type="ORF">CT19425_U470003</name>
</gene>
<dbReference type="RefSeq" id="WP_115666910.1">
    <property type="nucleotide sequence ID" value="NZ_LT991978.1"/>
</dbReference>
<dbReference type="AlphaFoldDB" id="A0A375ISJ9"/>
<dbReference type="EMBL" id="OOEF01000042">
    <property type="protein sequence ID" value="SPK70274.1"/>
    <property type="molecule type" value="Genomic_DNA"/>
</dbReference>
<dbReference type="GO" id="GO:0004777">
    <property type="term" value="F:succinate-semialdehyde dehydrogenase (NAD+) activity"/>
    <property type="evidence" value="ECO:0007669"/>
    <property type="project" value="UniProtKB-EC"/>
</dbReference>
<accession>A0A375ISJ9</accession>
<dbReference type="EC" id="1.2.1.26" evidence="5"/>
<evidence type="ECO:0000313" key="5">
    <source>
        <dbReference type="EMBL" id="SPK77584.1"/>
    </source>
</evidence>
<keyword evidence="2 5" id="KW-0560">Oxidoreductase</keyword>
<dbReference type="PANTHER" id="PTHR43353:SF5">
    <property type="entry name" value="SUCCINATE-SEMIALDEHYDE DEHYDROGENASE, MITOCHONDRIAL"/>
    <property type="match status" value="1"/>
</dbReference>
<dbReference type="Proteomes" id="UP000255505">
    <property type="component" value="Plasmid III"/>
</dbReference>
<dbReference type="InterPro" id="IPR050740">
    <property type="entry name" value="Aldehyde_DH_Superfamily"/>
</dbReference>
<dbReference type="Gene3D" id="3.40.605.10">
    <property type="entry name" value="Aldehyde Dehydrogenase, Chain A, domain 1"/>
    <property type="match status" value="1"/>
</dbReference>
<evidence type="ECO:0000256" key="1">
    <source>
        <dbReference type="ARBA" id="ARBA00009986"/>
    </source>
</evidence>
<organism evidence="5 6">
    <name type="scientific">Cupriavidus taiwanensis</name>
    <dbReference type="NCBI Taxonomy" id="164546"/>
    <lineage>
        <taxon>Bacteria</taxon>
        <taxon>Pseudomonadati</taxon>
        <taxon>Pseudomonadota</taxon>
        <taxon>Betaproteobacteria</taxon>
        <taxon>Burkholderiales</taxon>
        <taxon>Burkholderiaceae</taxon>
        <taxon>Cupriavidus</taxon>
    </lineage>
</organism>
<dbReference type="EMBL" id="LT991978">
    <property type="protein sequence ID" value="SPK77584.1"/>
    <property type="molecule type" value="Genomic_DNA"/>
</dbReference>
<reference evidence="5 6" key="1">
    <citation type="submission" date="2018-01" db="EMBL/GenBank/DDBJ databases">
        <authorList>
            <person name="Gaut B.S."/>
            <person name="Morton B.R."/>
            <person name="Clegg M.T."/>
            <person name="Duvall M.R."/>
        </authorList>
    </citation>
    <scope>NUCLEOTIDE SEQUENCE [LARGE SCALE GENOMIC DNA]</scope>
    <source>
        <strain evidence="5">Cupriavidus taiwanensis LMG 19425</strain>
        <plasmid evidence="6">Plasmid iii</plasmid>
    </source>
</reference>
<sequence length="477" mass="50406">MTSYPEIRMLVGDKWRSAPGRPVINPSDETTIGTVPIATTADLDDALSAAADGLKIWRRTSPARRAEIMLKAIDLILERVEAIATAIALEQGKTLAQARAEVLRGCDLMTWDANEGKRLYGRVIPAEPSMRHTVIREPIGVIGAFTPWNFPMSSPARKVGGALAAGCSIILKAAEETPAGAVMLAQAYRDAGLPAGVLNLAFGGPGMISSYLIASPVVRAVTFTGSTLVGKHLAGLTAQHMKPAILELGGHAPVIVCDDADPDAAALACVKGKLNNAGQICVAPTRFFVHRKVYDKFVEAFARYGARIRVGHALEPSSDIGPVANERRLACLDELVKDAIHQGVRLLCGGEPLPGAGYMFPFTALADVPPTARAMLEEPFGPMSLIAPVESLDEAIERANSLPYGLAGYAFTRSAAAAYRLGDELEVGNLAINHLTSAVSETPFGGVKESGYGREGGIEGLECYTNVKSISHLMADA</sequence>
<evidence type="ECO:0000313" key="6">
    <source>
        <dbReference type="Proteomes" id="UP000255505"/>
    </source>
</evidence>
<dbReference type="InterPro" id="IPR016161">
    <property type="entry name" value="Ald_DH/histidinol_DH"/>
</dbReference>
<dbReference type="FunFam" id="3.40.605.10:FF:000007">
    <property type="entry name" value="NAD/NADP-dependent betaine aldehyde dehydrogenase"/>
    <property type="match status" value="1"/>
</dbReference>
<dbReference type="SUPFAM" id="SSF53720">
    <property type="entry name" value="ALDH-like"/>
    <property type="match status" value="1"/>
</dbReference>
<dbReference type="Pfam" id="PF00171">
    <property type="entry name" value="Aldedh"/>
    <property type="match status" value="1"/>
</dbReference>
<dbReference type="GO" id="GO:0009450">
    <property type="term" value="P:gamma-aminobutyric acid catabolic process"/>
    <property type="evidence" value="ECO:0007669"/>
    <property type="project" value="TreeGrafter"/>
</dbReference>
<dbReference type="Gene3D" id="3.40.309.10">
    <property type="entry name" value="Aldehyde Dehydrogenase, Chain A, domain 2"/>
    <property type="match status" value="1"/>
</dbReference>
<dbReference type="Proteomes" id="UP000255505">
    <property type="component" value="Unassembled WGS sequence"/>
</dbReference>
<name>A0A375ISJ9_9BURK</name>
<proteinExistence type="inferred from homology"/>
<evidence type="ECO:0000259" key="3">
    <source>
        <dbReference type="Pfam" id="PF00171"/>
    </source>
</evidence>
<geneLocation type="plasmid" evidence="5">
    <name>III</name>
</geneLocation>
<dbReference type="PANTHER" id="PTHR43353">
    <property type="entry name" value="SUCCINATE-SEMIALDEHYDE DEHYDROGENASE, MITOCHONDRIAL"/>
    <property type="match status" value="1"/>
</dbReference>
<keyword evidence="5" id="KW-0614">Plasmid</keyword>
<dbReference type="InterPro" id="IPR016163">
    <property type="entry name" value="Ald_DH_C"/>
</dbReference>
<dbReference type="GO" id="GO:0047533">
    <property type="term" value="F:2,5-dioxovalerate dehydrogenase (NADP+) activity"/>
    <property type="evidence" value="ECO:0007669"/>
    <property type="project" value="UniProtKB-EC"/>
</dbReference>
<dbReference type="InterPro" id="IPR016160">
    <property type="entry name" value="Ald_DH_CS_CYS"/>
</dbReference>
<evidence type="ECO:0000256" key="2">
    <source>
        <dbReference type="ARBA" id="ARBA00023002"/>
    </source>
</evidence>
<comment type="similarity">
    <text evidence="1">Belongs to the aldehyde dehydrogenase family.</text>
</comment>
<dbReference type="EC" id="1.2.1.24" evidence="5"/>
<dbReference type="InterPro" id="IPR016162">
    <property type="entry name" value="Ald_DH_N"/>
</dbReference>
<protein>
    <submittedName>
        <fullName evidence="5">Alpha-ketoglutaric semialdehyde dehydrogenase</fullName>
        <ecNumber evidence="5">1.2.1.24</ecNumber>
        <ecNumber evidence="5">1.2.1.26</ecNumber>
    </submittedName>
</protein>
<evidence type="ECO:0000313" key="4">
    <source>
        <dbReference type="EMBL" id="SPK70274.1"/>
    </source>
</evidence>